<sequence>MNRPKPFKIRSCQPGAAFGTLGSLVQIQSSRPSNSKGLRDILEKLKKPILTPLAAKV</sequence>
<protein>
    <submittedName>
        <fullName evidence="1">Uncharacterized protein</fullName>
    </submittedName>
</protein>
<accession>A0A0F9T3E2</accession>
<evidence type="ECO:0000313" key="1">
    <source>
        <dbReference type="EMBL" id="KKN36003.1"/>
    </source>
</evidence>
<gene>
    <name evidence="1" type="ORF">LCGC14_0777800</name>
</gene>
<dbReference type="AlphaFoldDB" id="A0A0F9T3E2"/>
<reference evidence="1" key="1">
    <citation type="journal article" date="2015" name="Nature">
        <title>Complex archaea that bridge the gap between prokaryotes and eukaryotes.</title>
        <authorList>
            <person name="Spang A."/>
            <person name="Saw J.H."/>
            <person name="Jorgensen S.L."/>
            <person name="Zaremba-Niedzwiedzka K."/>
            <person name="Martijn J."/>
            <person name="Lind A.E."/>
            <person name="van Eijk R."/>
            <person name="Schleper C."/>
            <person name="Guy L."/>
            <person name="Ettema T.J."/>
        </authorList>
    </citation>
    <scope>NUCLEOTIDE SEQUENCE</scope>
</reference>
<organism evidence="1">
    <name type="scientific">marine sediment metagenome</name>
    <dbReference type="NCBI Taxonomy" id="412755"/>
    <lineage>
        <taxon>unclassified sequences</taxon>
        <taxon>metagenomes</taxon>
        <taxon>ecological metagenomes</taxon>
    </lineage>
</organism>
<comment type="caution">
    <text evidence="1">The sequence shown here is derived from an EMBL/GenBank/DDBJ whole genome shotgun (WGS) entry which is preliminary data.</text>
</comment>
<proteinExistence type="predicted"/>
<dbReference type="EMBL" id="LAZR01001994">
    <property type="protein sequence ID" value="KKN36003.1"/>
    <property type="molecule type" value="Genomic_DNA"/>
</dbReference>
<name>A0A0F9T3E2_9ZZZZ</name>